<accession>A0A0F9F1P1</accession>
<evidence type="ECO:0000256" key="2">
    <source>
        <dbReference type="ARBA" id="ARBA00022840"/>
    </source>
</evidence>
<dbReference type="Gene3D" id="1.10.8.60">
    <property type="match status" value="1"/>
</dbReference>
<evidence type="ECO:0000313" key="4">
    <source>
        <dbReference type="EMBL" id="KKL80273.1"/>
    </source>
</evidence>
<dbReference type="GO" id="GO:0005524">
    <property type="term" value="F:ATP binding"/>
    <property type="evidence" value="ECO:0007669"/>
    <property type="project" value="UniProtKB-KW"/>
</dbReference>
<evidence type="ECO:0000256" key="1">
    <source>
        <dbReference type="ARBA" id="ARBA00022741"/>
    </source>
</evidence>
<dbReference type="GO" id="GO:0034605">
    <property type="term" value="P:cellular response to heat"/>
    <property type="evidence" value="ECO:0007669"/>
    <property type="project" value="TreeGrafter"/>
</dbReference>
<dbReference type="GO" id="GO:0016887">
    <property type="term" value="F:ATP hydrolysis activity"/>
    <property type="evidence" value="ECO:0007669"/>
    <property type="project" value="TreeGrafter"/>
</dbReference>
<dbReference type="Pfam" id="PF10431">
    <property type="entry name" value="ClpB_D2-small"/>
    <property type="match status" value="1"/>
</dbReference>
<dbReference type="PANTHER" id="PTHR11638">
    <property type="entry name" value="ATP-DEPENDENT CLP PROTEASE"/>
    <property type="match status" value="1"/>
</dbReference>
<gene>
    <name evidence="4" type="ORF">LCGC14_2006440</name>
</gene>
<name>A0A0F9F1P1_9ZZZZ</name>
<dbReference type="GO" id="GO:0005737">
    <property type="term" value="C:cytoplasm"/>
    <property type="evidence" value="ECO:0007669"/>
    <property type="project" value="TreeGrafter"/>
</dbReference>
<dbReference type="EMBL" id="LAZR01022903">
    <property type="protein sequence ID" value="KKL80273.1"/>
    <property type="molecule type" value="Genomic_DNA"/>
</dbReference>
<dbReference type="SMART" id="SM01086">
    <property type="entry name" value="ClpB_D2-small"/>
    <property type="match status" value="1"/>
</dbReference>
<sequence>AKEVTLEMTDAAKDWIGEKGFDPIFGARPLRRVIQNEIEDRLSEALLEERFRAGDTVRVDIENDEIVVTNVSQPALA</sequence>
<dbReference type="AlphaFoldDB" id="A0A0F9F1P1"/>
<reference evidence="4" key="1">
    <citation type="journal article" date="2015" name="Nature">
        <title>Complex archaea that bridge the gap between prokaryotes and eukaryotes.</title>
        <authorList>
            <person name="Spang A."/>
            <person name="Saw J.H."/>
            <person name="Jorgensen S.L."/>
            <person name="Zaremba-Niedzwiedzka K."/>
            <person name="Martijn J."/>
            <person name="Lind A.E."/>
            <person name="van Eijk R."/>
            <person name="Schleper C."/>
            <person name="Guy L."/>
            <person name="Ettema T.J."/>
        </authorList>
    </citation>
    <scope>NUCLEOTIDE SEQUENCE</scope>
</reference>
<dbReference type="PANTHER" id="PTHR11638:SF18">
    <property type="entry name" value="HEAT SHOCK PROTEIN 104"/>
    <property type="match status" value="1"/>
</dbReference>
<feature type="domain" description="Clp ATPase C-terminal" evidence="3">
    <location>
        <begin position="1"/>
        <end position="68"/>
    </location>
</feature>
<feature type="non-terminal residue" evidence="4">
    <location>
        <position position="1"/>
    </location>
</feature>
<dbReference type="InterPro" id="IPR019489">
    <property type="entry name" value="Clp_ATPase_C"/>
</dbReference>
<keyword evidence="1" id="KW-0547">Nucleotide-binding</keyword>
<protein>
    <recommendedName>
        <fullName evidence="3">Clp ATPase C-terminal domain-containing protein</fullName>
    </recommendedName>
</protein>
<organism evidence="4">
    <name type="scientific">marine sediment metagenome</name>
    <dbReference type="NCBI Taxonomy" id="412755"/>
    <lineage>
        <taxon>unclassified sequences</taxon>
        <taxon>metagenomes</taxon>
        <taxon>ecological metagenomes</taxon>
    </lineage>
</organism>
<keyword evidence="2" id="KW-0067">ATP-binding</keyword>
<proteinExistence type="predicted"/>
<dbReference type="InterPro" id="IPR050130">
    <property type="entry name" value="ClpA_ClpB"/>
</dbReference>
<evidence type="ECO:0000259" key="3">
    <source>
        <dbReference type="SMART" id="SM01086"/>
    </source>
</evidence>
<comment type="caution">
    <text evidence="4">The sequence shown here is derived from an EMBL/GenBank/DDBJ whole genome shotgun (WGS) entry which is preliminary data.</text>
</comment>